<name>B0RPN6_XANCB</name>
<evidence type="ECO:0000313" key="2">
    <source>
        <dbReference type="Proteomes" id="UP000001188"/>
    </source>
</evidence>
<dbReference type="AlphaFoldDB" id="B0RPN6"/>
<sequence>MSPALRRFQRAQRLSGLSKAASFDSRVCLRRRDASESSNARLGYALHPLNCVTSAIRTKSSNTPCAPPPNGRAVMAQSIALARSGSITRQAHAP</sequence>
<gene>
    <name evidence="1" type="ORF">XCCB100_1073</name>
</gene>
<reference evidence="1 2" key="1">
    <citation type="journal article" date="2008" name="J. Biotechnol.">
        <title>The genome of Xanthomonas campestris pv. campestris B100 and its use for the reconstruction of metabolic pathways involved in xanthan biosynthesis.</title>
        <authorList>
            <person name="Vorholter F.J."/>
            <person name="Schneiker S."/>
            <person name="Goesmann A."/>
            <person name="Krause L."/>
            <person name="Bekel T."/>
            <person name="Kaiser O."/>
            <person name="Linke B."/>
            <person name="Patschkowski T."/>
            <person name="Ruckert C."/>
            <person name="Schmid J."/>
            <person name="Sidhu V.K."/>
            <person name="Sieber V."/>
            <person name="Tauch A."/>
            <person name="Watt S.A."/>
            <person name="Weisshaar B."/>
            <person name="Becker A."/>
            <person name="Niehaus K."/>
            <person name="Puhler A."/>
        </authorList>
    </citation>
    <scope>NUCLEOTIDE SEQUENCE [LARGE SCALE GENOMIC DNA]</scope>
    <source>
        <strain evidence="1 2">B100</strain>
    </source>
</reference>
<protein>
    <submittedName>
        <fullName evidence="1">Uncharacterized protein</fullName>
    </submittedName>
</protein>
<dbReference type="Proteomes" id="UP000001188">
    <property type="component" value="Chromosome"/>
</dbReference>
<dbReference type="HOGENOM" id="CLU_2385384_0_0_6"/>
<accession>B0RPN6</accession>
<dbReference type="KEGG" id="xca:xcc-b100_1073"/>
<evidence type="ECO:0000313" key="1">
    <source>
        <dbReference type="EMBL" id="CAP50421.1"/>
    </source>
</evidence>
<organism evidence="1 2">
    <name type="scientific">Xanthomonas campestris pv. campestris (strain B100)</name>
    <dbReference type="NCBI Taxonomy" id="509169"/>
    <lineage>
        <taxon>Bacteria</taxon>
        <taxon>Pseudomonadati</taxon>
        <taxon>Pseudomonadota</taxon>
        <taxon>Gammaproteobacteria</taxon>
        <taxon>Lysobacterales</taxon>
        <taxon>Lysobacteraceae</taxon>
        <taxon>Xanthomonas</taxon>
    </lineage>
</organism>
<proteinExistence type="predicted"/>
<dbReference type="EMBL" id="AM920689">
    <property type="protein sequence ID" value="CAP50421.1"/>
    <property type="molecule type" value="Genomic_DNA"/>
</dbReference>